<dbReference type="Gene3D" id="3.40.50.300">
    <property type="entry name" value="P-loop containing nucleotide triphosphate hydrolases"/>
    <property type="match status" value="1"/>
</dbReference>
<sequence length="186" mass="20519">MRCGGGGDVTIVWINGPFGAGKTTVARIVHASVPGSVIVDPELLGGFLRDVLQGSKPVHDFQDWPAWRRLVAGALDAVAGETDAPIIVPQTVSSREYWHEIVENLNGDRPVLPIVLRLTKNVHERRVLADRDEPGAARWRLAKFGRFVQQSWIGDEFEPLDCDDAAPDDIARIILSRLESAQPRSR</sequence>
<name>A0A6P2CHN0_9NOCA</name>
<dbReference type="EMBL" id="QRCM01000001">
    <property type="protein sequence ID" value="TXG90726.1"/>
    <property type="molecule type" value="Genomic_DNA"/>
</dbReference>
<protein>
    <submittedName>
        <fullName evidence="1">Uncharacterized protein</fullName>
    </submittedName>
</protein>
<accession>A0A6P2CHN0</accession>
<organism evidence="1 2">
    <name type="scientific">Rhodococcus rhodnii</name>
    <dbReference type="NCBI Taxonomy" id="38312"/>
    <lineage>
        <taxon>Bacteria</taxon>
        <taxon>Bacillati</taxon>
        <taxon>Actinomycetota</taxon>
        <taxon>Actinomycetes</taxon>
        <taxon>Mycobacteriales</taxon>
        <taxon>Nocardiaceae</taxon>
        <taxon>Rhodococcus</taxon>
    </lineage>
</organism>
<reference evidence="1 2" key="1">
    <citation type="submission" date="2018-07" db="EMBL/GenBank/DDBJ databases">
        <title>Genome sequence of Rhodococcus rhodnii ATCC 35071 from Rhodnius prolixus.</title>
        <authorList>
            <person name="Patel V."/>
            <person name="Vogel K.J."/>
        </authorList>
    </citation>
    <scope>NUCLEOTIDE SEQUENCE [LARGE SCALE GENOMIC DNA]</scope>
    <source>
        <strain evidence="1 2">ATCC 35071</strain>
    </source>
</reference>
<dbReference type="AlphaFoldDB" id="A0A6P2CHN0"/>
<dbReference type="Proteomes" id="UP000471120">
    <property type="component" value="Unassembled WGS sequence"/>
</dbReference>
<evidence type="ECO:0000313" key="1">
    <source>
        <dbReference type="EMBL" id="TXG90726.1"/>
    </source>
</evidence>
<evidence type="ECO:0000313" key="2">
    <source>
        <dbReference type="Proteomes" id="UP000471120"/>
    </source>
</evidence>
<gene>
    <name evidence="1" type="ORF">DW322_11475</name>
</gene>
<proteinExistence type="predicted"/>
<comment type="caution">
    <text evidence="1">The sequence shown here is derived from an EMBL/GenBank/DDBJ whole genome shotgun (WGS) entry which is preliminary data.</text>
</comment>
<dbReference type="SUPFAM" id="SSF52540">
    <property type="entry name" value="P-loop containing nucleoside triphosphate hydrolases"/>
    <property type="match status" value="1"/>
</dbReference>
<dbReference type="InterPro" id="IPR027417">
    <property type="entry name" value="P-loop_NTPase"/>
</dbReference>